<dbReference type="EMBL" id="BGPR01025416">
    <property type="protein sequence ID" value="GBN94293.1"/>
    <property type="molecule type" value="Genomic_DNA"/>
</dbReference>
<proteinExistence type="predicted"/>
<name>A0A4Y2T3A0_ARAVE</name>
<accession>A0A4Y2T3A0</accession>
<comment type="caution">
    <text evidence="1">The sequence shown here is derived from an EMBL/GenBank/DDBJ whole genome shotgun (WGS) entry which is preliminary data.</text>
</comment>
<gene>
    <name evidence="1" type="ORF">AVEN_252969_1</name>
</gene>
<protein>
    <submittedName>
        <fullName evidence="1">Uncharacterized protein</fullName>
    </submittedName>
</protein>
<evidence type="ECO:0000313" key="2">
    <source>
        <dbReference type="Proteomes" id="UP000499080"/>
    </source>
</evidence>
<dbReference type="AlphaFoldDB" id="A0A4Y2T3A0"/>
<reference evidence="1 2" key="1">
    <citation type="journal article" date="2019" name="Sci. Rep.">
        <title>Orb-weaving spider Araneus ventricosus genome elucidates the spidroin gene catalogue.</title>
        <authorList>
            <person name="Kono N."/>
            <person name="Nakamura H."/>
            <person name="Ohtoshi R."/>
            <person name="Moran D.A.P."/>
            <person name="Shinohara A."/>
            <person name="Yoshida Y."/>
            <person name="Fujiwara M."/>
            <person name="Mori M."/>
            <person name="Tomita M."/>
            <person name="Arakawa K."/>
        </authorList>
    </citation>
    <scope>NUCLEOTIDE SEQUENCE [LARGE SCALE GENOMIC DNA]</scope>
</reference>
<sequence>MASGFRGHGVFYQIWVQYVHSASAFSCRNDISLRGRRGGVYQTRSPCPFNRNSVAVLASGKETWGDVHQLWGPMSIPADSVAVLASRKGDMGDVLSFWSPCVHSTNSSCQ</sequence>
<dbReference type="PROSITE" id="PS51257">
    <property type="entry name" value="PROKAR_LIPOPROTEIN"/>
    <property type="match status" value="1"/>
</dbReference>
<organism evidence="1 2">
    <name type="scientific">Araneus ventricosus</name>
    <name type="common">Orbweaver spider</name>
    <name type="synonym">Epeira ventricosa</name>
    <dbReference type="NCBI Taxonomy" id="182803"/>
    <lineage>
        <taxon>Eukaryota</taxon>
        <taxon>Metazoa</taxon>
        <taxon>Ecdysozoa</taxon>
        <taxon>Arthropoda</taxon>
        <taxon>Chelicerata</taxon>
        <taxon>Arachnida</taxon>
        <taxon>Araneae</taxon>
        <taxon>Araneomorphae</taxon>
        <taxon>Entelegynae</taxon>
        <taxon>Araneoidea</taxon>
        <taxon>Araneidae</taxon>
        <taxon>Araneus</taxon>
    </lineage>
</organism>
<dbReference type="Proteomes" id="UP000499080">
    <property type="component" value="Unassembled WGS sequence"/>
</dbReference>
<keyword evidence="2" id="KW-1185">Reference proteome</keyword>
<evidence type="ECO:0000313" key="1">
    <source>
        <dbReference type="EMBL" id="GBN94293.1"/>
    </source>
</evidence>